<accession>A0A7Y0K5Z1</accession>
<evidence type="ECO:0000313" key="2">
    <source>
        <dbReference type="EMBL" id="NMO76132.1"/>
    </source>
</evidence>
<feature type="transmembrane region" description="Helical" evidence="1">
    <location>
        <begin position="7"/>
        <end position="30"/>
    </location>
</feature>
<name>A0A7Y0K5Z1_9BACI</name>
<reference evidence="2 3" key="1">
    <citation type="submission" date="2020-04" db="EMBL/GenBank/DDBJ databases">
        <title>Bacillus sp. UniB3 isolated from commercial digestive syrup.</title>
        <authorList>
            <person name="Thorat V."/>
            <person name="Kirdat K."/>
            <person name="Tiwarekar B."/>
            <person name="Yadav A."/>
        </authorList>
    </citation>
    <scope>NUCLEOTIDE SEQUENCE [LARGE SCALE GENOMIC DNA]</scope>
    <source>
        <strain evidence="2 3">UniB3</strain>
    </source>
</reference>
<evidence type="ECO:0000313" key="3">
    <source>
        <dbReference type="Proteomes" id="UP000588491"/>
    </source>
</evidence>
<keyword evidence="1" id="KW-0472">Membrane</keyword>
<dbReference type="AlphaFoldDB" id="A0A7Y0K5Z1"/>
<gene>
    <name evidence="2" type="ORF">HHU08_03785</name>
</gene>
<comment type="caution">
    <text evidence="2">The sequence shown here is derived from an EMBL/GenBank/DDBJ whole genome shotgun (WGS) entry which is preliminary data.</text>
</comment>
<protein>
    <submittedName>
        <fullName evidence="2">Uncharacterized protein</fullName>
    </submittedName>
</protein>
<sequence length="100" mass="10864">MKSKTSISFYCFLASIVVFILANIMGKIYYETGFSLGTGNDWLGYSILASVFVLSLVGLVYGFKGEKSSLKYISIVGNSLALLTIGLLSIALIVYDFVPQ</sequence>
<feature type="transmembrane region" description="Helical" evidence="1">
    <location>
        <begin position="75"/>
        <end position="95"/>
    </location>
</feature>
<organism evidence="2 3">
    <name type="scientific">Niallia alba</name>
    <dbReference type="NCBI Taxonomy" id="2729105"/>
    <lineage>
        <taxon>Bacteria</taxon>
        <taxon>Bacillati</taxon>
        <taxon>Bacillota</taxon>
        <taxon>Bacilli</taxon>
        <taxon>Bacillales</taxon>
        <taxon>Bacillaceae</taxon>
        <taxon>Niallia</taxon>
    </lineage>
</organism>
<dbReference type="Proteomes" id="UP000588491">
    <property type="component" value="Unassembled WGS sequence"/>
</dbReference>
<evidence type="ECO:0000256" key="1">
    <source>
        <dbReference type="SAM" id="Phobius"/>
    </source>
</evidence>
<keyword evidence="1" id="KW-1133">Transmembrane helix</keyword>
<proteinExistence type="predicted"/>
<dbReference type="RefSeq" id="WP_016202222.1">
    <property type="nucleotide sequence ID" value="NZ_JABBPK010000001.1"/>
</dbReference>
<keyword evidence="1" id="KW-0812">Transmembrane</keyword>
<keyword evidence="3" id="KW-1185">Reference proteome</keyword>
<dbReference type="EMBL" id="JABBPK010000001">
    <property type="protein sequence ID" value="NMO76132.1"/>
    <property type="molecule type" value="Genomic_DNA"/>
</dbReference>
<feature type="transmembrane region" description="Helical" evidence="1">
    <location>
        <begin position="42"/>
        <end position="63"/>
    </location>
</feature>